<dbReference type="InterPro" id="IPR029069">
    <property type="entry name" value="HotDog_dom_sf"/>
</dbReference>
<protein>
    <submittedName>
        <fullName evidence="2">Acyl dehydratase</fullName>
    </submittedName>
</protein>
<dbReference type="PANTHER" id="PTHR42993:SF1">
    <property type="entry name" value="MAOC-LIKE DEHYDRATASE DOMAIN-CONTAINING PROTEIN"/>
    <property type="match status" value="1"/>
</dbReference>
<feature type="domain" description="MaoC-like" evidence="1">
    <location>
        <begin position="8"/>
        <end position="116"/>
    </location>
</feature>
<organism evidence="2 3">
    <name type="scientific">Nitratireductor aquibiodomus</name>
    <dbReference type="NCBI Taxonomy" id="204799"/>
    <lineage>
        <taxon>Bacteria</taxon>
        <taxon>Pseudomonadati</taxon>
        <taxon>Pseudomonadota</taxon>
        <taxon>Alphaproteobacteria</taxon>
        <taxon>Hyphomicrobiales</taxon>
        <taxon>Phyllobacteriaceae</taxon>
        <taxon>Nitratireductor</taxon>
    </lineage>
</organism>
<reference evidence="3" key="1">
    <citation type="submission" date="2016-10" db="EMBL/GenBank/DDBJ databases">
        <authorList>
            <person name="Varghese N."/>
            <person name="Submissions S."/>
        </authorList>
    </citation>
    <scope>NUCLEOTIDE SEQUENCE [LARGE SCALE GENOMIC DNA]</scope>
    <source>
        <strain evidence="3">ES.061</strain>
    </source>
</reference>
<dbReference type="AlphaFoldDB" id="A0A1H4IPK9"/>
<gene>
    <name evidence="2" type="ORF">SAMN05216452_0219</name>
</gene>
<dbReference type="EMBL" id="FNSL01000001">
    <property type="protein sequence ID" value="SEB35228.1"/>
    <property type="molecule type" value="Genomic_DNA"/>
</dbReference>
<proteinExistence type="predicted"/>
<evidence type="ECO:0000259" key="1">
    <source>
        <dbReference type="Pfam" id="PF01575"/>
    </source>
</evidence>
<dbReference type="InterPro" id="IPR039375">
    <property type="entry name" value="NodN-like"/>
</dbReference>
<dbReference type="InterPro" id="IPR002539">
    <property type="entry name" value="MaoC-like_dom"/>
</dbReference>
<evidence type="ECO:0000313" key="2">
    <source>
        <dbReference type="EMBL" id="SEB35228.1"/>
    </source>
</evidence>
<dbReference type="RefSeq" id="WP_090326080.1">
    <property type="nucleotide sequence ID" value="NZ_FNSL01000001.1"/>
</dbReference>
<accession>A0A1H4IPK9</accession>
<dbReference type="Proteomes" id="UP000199064">
    <property type="component" value="Unassembled WGS sequence"/>
</dbReference>
<dbReference type="PANTHER" id="PTHR42993">
    <property type="entry name" value="MAOC-LIKE DEHYDRATASE DOMAIN-CONTAINING PROTEIN"/>
    <property type="match status" value="1"/>
</dbReference>
<dbReference type="Pfam" id="PF01575">
    <property type="entry name" value="MaoC_dehydratas"/>
    <property type="match status" value="1"/>
</dbReference>
<name>A0A1H4IPK9_9HYPH</name>
<keyword evidence="3" id="KW-1185">Reference proteome</keyword>
<dbReference type="SUPFAM" id="SSF54637">
    <property type="entry name" value="Thioesterase/thiol ester dehydrase-isomerase"/>
    <property type="match status" value="1"/>
</dbReference>
<sequence length="154" mass="17211">MNAHVLENEIGVDTTVSDWVVVDQSMIDRFADCTNDHQWIHVDRERTERESPFGKPVAHGFLTLSLLSSLSYDCGAWPVHLGTIINYGLDRLRFLAPVKAGSRVRLRSTLKGIEEKAPGRLLIRHHGEVEIEGEETPALAAETIIMLILDDKVA</sequence>
<evidence type="ECO:0000313" key="3">
    <source>
        <dbReference type="Proteomes" id="UP000199064"/>
    </source>
</evidence>
<dbReference type="Gene3D" id="3.10.129.10">
    <property type="entry name" value="Hotdog Thioesterase"/>
    <property type="match status" value="1"/>
</dbReference>
<dbReference type="CDD" id="cd03450">
    <property type="entry name" value="NodN"/>
    <property type="match status" value="1"/>
</dbReference>